<feature type="transmembrane region" description="Helical" evidence="1">
    <location>
        <begin position="108"/>
        <end position="125"/>
    </location>
</feature>
<name>A0A7C2PHA8_9PLAN</name>
<reference evidence="3" key="1">
    <citation type="journal article" date="2020" name="mSystems">
        <title>Genome- and Community-Level Interaction Insights into Carbon Utilization and Element Cycling Functions of Hydrothermarchaeota in Hydrothermal Sediment.</title>
        <authorList>
            <person name="Zhou Z."/>
            <person name="Liu Y."/>
            <person name="Xu W."/>
            <person name="Pan J."/>
            <person name="Luo Z.H."/>
            <person name="Li M."/>
        </authorList>
    </citation>
    <scope>NUCLEOTIDE SEQUENCE [LARGE SCALE GENOMIC DNA]</scope>
    <source>
        <strain evidence="3">SpSt-339</strain>
    </source>
</reference>
<dbReference type="InterPro" id="IPR038765">
    <property type="entry name" value="Papain-like_cys_pep_sf"/>
</dbReference>
<feature type="transmembrane region" description="Helical" evidence="1">
    <location>
        <begin position="31"/>
        <end position="47"/>
    </location>
</feature>
<dbReference type="InterPro" id="IPR052901">
    <property type="entry name" value="Bact_TGase-like"/>
</dbReference>
<dbReference type="SMART" id="SM00460">
    <property type="entry name" value="TGc"/>
    <property type="match status" value="1"/>
</dbReference>
<proteinExistence type="predicted"/>
<protein>
    <submittedName>
        <fullName evidence="3">DUF3488 domain-containing protein</fullName>
    </submittedName>
</protein>
<dbReference type="PANTHER" id="PTHR42736">
    <property type="entry name" value="PROTEIN-GLUTAMINE GAMMA-GLUTAMYLTRANSFERASE"/>
    <property type="match status" value="1"/>
</dbReference>
<dbReference type="Pfam" id="PF01841">
    <property type="entry name" value="Transglut_core"/>
    <property type="match status" value="1"/>
</dbReference>
<dbReference type="Pfam" id="PF11992">
    <property type="entry name" value="TgpA_N"/>
    <property type="match status" value="1"/>
</dbReference>
<evidence type="ECO:0000313" key="3">
    <source>
        <dbReference type="EMBL" id="HEN15617.1"/>
    </source>
</evidence>
<gene>
    <name evidence="3" type="ORF">ENQ76_09135</name>
</gene>
<dbReference type="InterPro" id="IPR002931">
    <property type="entry name" value="Transglutaminase-like"/>
</dbReference>
<feature type="transmembrane region" description="Helical" evidence="1">
    <location>
        <begin position="83"/>
        <end position="101"/>
    </location>
</feature>
<comment type="caution">
    <text evidence="3">The sequence shown here is derived from an EMBL/GenBank/DDBJ whole genome shotgun (WGS) entry which is preliminary data.</text>
</comment>
<dbReference type="AlphaFoldDB" id="A0A7C2PHA8"/>
<feature type="transmembrane region" description="Helical" evidence="1">
    <location>
        <begin position="59"/>
        <end position="77"/>
    </location>
</feature>
<organism evidence="3">
    <name type="scientific">Schlesneria paludicola</name>
    <dbReference type="NCBI Taxonomy" id="360056"/>
    <lineage>
        <taxon>Bacteria</taxon>
        <taxon>Pseudomonadati</taxon>
        <taxon>Planctomycetota</taxon>
        <taxon>Planctomycetia</taxon>
        <taxon>Planctomycetales</taxon>
        <taxon>Planctomycetaceae</taxon>
        <taxon>Schlesneria</taxon>
    </lineage>
</organism>
<dbReference type="InterPro" id="IPR021878">
    <property type="entry name" value="TgpA_N"/>
</dbReference>
<dbReference type="InterPro" id="IPR025403">
    <property type="entry name" value="TgpA-like_C"/>
</dbReference>
<dbReference type="PANTHER" id="PTHR42736:SF1">
    <property type="entry name" value="PROTEIN-GLUTAMINE GAMMA-GLUTAMYLTRANSFERASE"/>
    <property type="match status" value="1"/>
</dbReference>
<feature type="transmembrane region" description="Helical" evidence="1">
    <location>
        <begin position="203"/>
        <end position="224"/>
    </location>
</feature>
<sequence>MSQWPLSTVFRVSLYALTALASWMLGRAEGGRIPYVTFGVLVAAFGITDSGRGWSLPPLPANLLGVLAVGAAAWEFFQPDDEAKLLSGAHLLVYATWIVMFQEKTYRLYLWVMALGVLQVAVTSVLAPGMWFGVCLIIYVCGALWTMSVASLYQVQQQYDAGDAGWRLALQTAVSVAPAQGRLVLVRPSVQHDDSHRWITRQFFGGLTVLVALSLAVSAGFFIFTPRIWFGPQNIFGDDRTGSRENRQSVTGFAREVRIGEIGQVLESLKTVFTVQCFDAQTDEPLPVDVVAERMGMKEPLFRGVVMTEYRRGRWTPEQIDQPVQIRYSYNQRGFRQEYVLEPTTSDILFCLGTPEAAEIRTRREDVFRQPATGVLAREHRPDGTQRLSYTVYVAPIPPELARIRATPVPKGVWWLNIESQYFRRNQSLPRNVPRLQQLARDLVAEAETKAGRTLAPSEIATELERHLRDSGQYGYTLNLSVTDPDIDPIEDFLFNRKEGHCEYFGSALTLMLRAVGIPARLVSGFKGAQRNDLRGVWEVQERFAHVWVEAWTESNHWMTLDPTPELEREEGVQAVSEKLGLWGRVSSTTLDFWTDYVINVNLRQQQDQIYAPLRDFALKVWAMAQRSVDWGPALWAFLTRLLTHPEEWLSVRGGITAFVLLLTLALIGRGVARLLQWYRGGGWARARERRRQHRLVVAFYDRYLKSLRRAGLVRQPTETPREFAAATQARLQTRLAPAGLAELPNTVCAAYYRVRFGGETMPASELHGLEAQLTAFEHALNSHA</sequence>
<dbReference type="EMBL" id="DSOK01000259">
    <property type="protein sequence ID" value="HEN15617.1"/>
    <property type="molecule type" value="Genomic_DNA"/>
</dbReference>
<feature type="transmembrane region" description="Helical" evidence="1">
    <location>
        <begin position="131"/>
        <end position="153"/>
    </location>
</feature>
<evidence type="ECO:0000256" key="1">
    <source>
        <dbReference type="SAM" id="Phobius"/>
    </source>
</evidence>
<evidence type="ECO:0000259" key="2">
    <source>
        <dbReference type="SMART" id="SM00460"/>
    </source>
</evidence>
<dbReference type="Gene3D" id="3.10.620.30">
    <property type="match status" value="1"/>
</dbReference>
<keyword evidence="1" id="KW-0812">Transmembrane</keyword>
<feature type="domain" description="Transglutaminase-like" evidence="2">
    <location>
        <begin position="494"/>
        <end position="565"/>
    </location>
</feature>
<dbReference type="SUPFAM" id="SSF54001">
    <property type="entry name" value="Cysteine proteinases"/>
    <property type="match status" value="1"/>
</dbReference>
<keyword evidence="1" id="KW-0472">Membrane</keyword>
<keyword evidence="1" id="KW-1133">Transmembrane helix</keyword>
<accession>A0A7C2PHA8</accession>
<dbReference type="Pfam" id="PF13559">
    <property type="entry name" value="DUF4129"/>
    <property type="match status" value="1"/>
</dbReference>